<sequence>MKAKTLFKWIYEQVLHYNVFMLEENDYDDNIDPTVALKYQKYKTWLYTALRTVCFYVLLYVTLIKMEPKTMAVSNITPDLFAKLHSQYGRTLSCPCKTTTIPYKNFLTHNVTVHPVCSSDFVEWPWIEGLYFENTSHYGGCDFRTTAHSQFKILSKFCSLSNEMIAQIQTDIANTDLISIELGFEMEIRKAVDGFIKSKRQSVSDQMISFLNYLRTTTQGYFLVTALGTNLILGLGTPDYVKLRMYEAPVTFLDADGLRRTCAVESPMVPAALPRVPSELICTYDRSTMTLMSDSTVVQGFLVGCTPLESLLASKLDCLYNSQCIQLLFDYFPDLNRKHVNPILSSHYQNISIMKYLEVLFVEDWSPDIDFSSYFNRCSPSMCTYTITGRTKFLSLLTLFISVYGGLTIILRLIASYSFGIIYNWKTSPDYERKILLTIMKSIKKLNLFKNTLDRSEDGVKQQRMITRVYLILLFGSICSLYLFASLRKASVTTLESNPELETYNSLESIYSATLRCPCANKAIPYNNFLSFSPVLHPICSSSFVHPTWIRILKSSYYPIPHGNDWRHEAHIQFQILSDLCQSANKTIIDAISRFLNQFFIASSMMNAADFAKQLNATLEQFYQSTVYDFIFVQDIANVIMQTDRFYKGSAQASEQSAELHPSLNLITDETSNRQITQVQFTLNAIPAFNSASRGCICTINPHCEWPAAIFETNYIDPFNKSADIVYQIPGWMRSCSTMDSLLLSTLRCFYQDSYCFLIILGYIGIPEHNFLDLLSTFYLRPLVYDPTRDRHPPDKALSAIVKQMMIEQWNPVSSYEQFYKSCAPLYCSYSQTNRKASFISVVTTLVSMVGGLVVSLRLLTPHLVNFVSKLLKMFKGKREHRTQVIVRPNFLNQVKNIVLKLTKLLRTTLVELNIFTLRDFDSRVDRVTAKQFGRWATRLYLILFTGSISILLFYGIAQPQSSTTNFDRPKFAFYNDLRNRYNDELKCTCSVISSKYDQFVQVEPIFHPICSSLFISEEWRLDLVNGLSLNLTEYKQTDYRRFIFAHLQYLQGLCRLSMGPVNNTIHELLSSLLVTIELLSEDSFREHVDMFIKHSSICSLYLFASLRKASVTTLESNPALETYNSLESIYSATLRCPCANKAIPYNNFLTFSPVFHPICSSSFVHPNWIRMLKSSYYHIPHGNDWRTEAYIQFQILSDLCQSANKTIIDAISRFINQFFIASSMMNTTDFANQLNATLDQFYQSIVYEFIFVQDIANLIMQADRFYKGSKQASVQGAELRPSLNLITDETSNRRIIQVQFTFNEIPEFNSASRGCICIINPHCEWPAAIFQTNYIDHLNKSTGIVYQIPGWMRGCSTMDSLLLSTLQCFYQDSYCFPIVLGYIGKSENDFLDPSSTFYLRPLVYDPTRDRHPPNKALSTIVRQMMIEHLNPISSYEQFYKSCAPLYCSYSQTNRKPPFIGVVTTLVSMIGGLVVSLRLLTPHIVNFTLKLLKMFKGKREHRTQVIARPNFLDQAKNIVSMLMKLLRTTLVELNIFTLRDFGSRVDRVTAKQFGRWATRLYLILFTGSISILLFYGIAQSQPSTTNFERPNFAFYNDLRNLYNDELKCTCSVISSKYDQFVQVEPIFHPICSSLFISEEWRLDLVNRLSLNLTEYKQTDYRRFISAHLQYLQGLCRLSMGPVDNTIHQLLSSLLVTVELLSEDSFREHVDMFIKHSRSNAPVVLSRFLLFTQNIFHGNAFISTYGTNFEYVVEMAHEWSGYVLTRPVEYDNNCSCGMSSSCSTQAVFIERNLSRTIPINGMKMGCTPSQSFLSSTLECFYNQSCLNLIQHYTGSNTLPGPLLAEKSRFSPSNTTIAELVNELFLEDWSIDKNYSLYYERCSLLVCSYTILEKFNIIYIITLVLGLQGGITIVLKWFCPKMIRLGFKIYNRRKNQVTAVDPATTDDTTIRQTTLNSEIIPANSAVTRSRSFRKIMCTVVLLICVAIGISCFSIYYAYENRLTTTNAPIADNFSTTTTITAMSTTSNVSEPVCLFKYEQVPIDSSCSFITSRATVVKDINGDNHIDLIFSCGGIITEMMHVLLGNGKSSFRQVFMFPPRDLLDKIGWIRVADLNNDHRADLVLAHYRYSEINITILFGNGNGTFQMETGRSLLLTGSVKHISIIDVNNDTKLDLVAIAESPNHINVYYGNGNGTFSSRLVLLIGINSIADQLAVADLDNDNYLDLIVMDIATFSIHVFFGDNSGSFQLHKWLLVSITTFKTTMIVADFDGDLQSDIILAQSHIDTVFVTYRYNNGTFHDKKQIVMKSYLPFHSVTLGDLNHDKLLDIVVTKDGRYEIYGFLQDRNGNFQVQAIYLGKTYGDESWSDVEDFNNDNCQDIISVSTEFEMRSIFLNTCECP</sequence>
<dbReference type="Gene3D" id="2.130.10.130">
    <property type="entry name" value="Integrin alpha, N-terminal"/>
    <property type="match status" value="2"/>
</dbReference>
<evidence type="ECO:0000313" key="4">
    <source>
        <dbReference type="Proteomes" id="UP000663852"/>
    </source>
</evidence>
<feature type="transmembrane region" description="Helical" evidence="2">
    <location>
        <begin position="940"/>
        <end position="958"/>
    </location>
</feature>
<feature type="transmembrane region" description="Helical" evidence="2">
    <location>
        <begin position="839"/>
        <end position="860"/>
    </location>
</feature>
<feature type="transmembrane region" description="Helical" evidence="2">
    <location>
        <begin position="1895"/>
        <end position="1917"/>
    </location>
</feature>
<keyword evidence="2" id="KW-0812">Transmembrane</keyword>
<organism evidence="3 4">
    <name type="scientific">Adineta ricciae</name>
    <name type="common">Rotifer</name>
    <dbReference type="NCBI Taxonomy" id="249248"/>
    <lineage>
        <taxon>Eukaryota</taxon>
        <taxon>Metazoa</taxon>
        <taxon>Spiralia</taxon>
        <taxon>Gnathifera</taxon>
        <taxon>Rotifera</taxon>
        <taxon>Eurotatoria</taxon>
        <taxon>Bdelloidea</taxon>
        <taxon>Adinetida</taxon>
        <taxon>Adinetidae</taxon>
        <taxon>Adineta</taxon>
    </lineage>
</organism>
<dbReference type="EMBL" id="CAJNOJ010000121">
    <property type="protein sequence ID" value="CAF1154378.1"/>
    <property type="molecule type" value="Genomic_DNA"/>
</dbReference>
<dbReference type="OrthoDB" id="3153136at2759"/>
<dbReference type="InterPro" id="IPR028994">
    <property type="entry name" value="Integrin_alpha_N"/>
</dbReference>
<reference evidence="3" key="1">
    <citation type="submission" date="2021-02" db="EMBL/GenBank/DDBJ databases">
        <authorList>
            <person name="Nowell W R."/>
        </authorList>
    </citation>
    <scope>NUCLEOTIDE SEQUENCE</scope>
</reference>
<feature type="transmembrane region" description="Helical" evidence="2">
    <location>
        <begin position="469"/>
        <end position="487"/>
    </location>
</feature>
<feature type="transmembrane region" description="Helical" evidence="2">
    <location>
        <begin position="1973"/>
        <end position="1996"/>
    </location>
</feature>
<accession>A0A814SYX6</accession>
<feature type="transmembrane region" description="Helical" evidence="2">
    <location>
        <begin position="1560"/>
        <end position="1578"/>
    </location>
</feature>
<keyword evidence="1" id="KW-0732">Signal</keyword>
<dbReference type="Pfam" id="PF13517">
    <property type="entry name" value="FG-GAP_3"/>
    <property type="match status" value="2"/>
</dbReference>
<keyword evidence="2" id="KW-0472">Membrane</keyword>
<comment type="caution">
    <text evidence="3">The sequence shown here is derived from an EMBL/GenBank/DDBJ whole genome shotgun (WGS) entry which is preliminary data.</text>
</comment>
<dbReference type="InterPro" id="IPR013517">
    <property type="entry name" value="FG-GAP"/>
</dbReference>
<proteinExistence type="predicted"/>
<feature type="transmembrane region" description="Helical" evidence="2">
    <location>
        <begin position="45"/>
        <end position="64"/>
    </location>
</feature>
<feature type="transmembrane region" description="Helical" evidence="2">
    <location>
        <begin position="393"/>
        <end position="415"/>
    </location>
</feature>
<protein>
    <submittedName>
        <fullName evidence="3">Uncharacterized protein</fullName>
    </submittedName>
</protein>
<evidence type="ECO:0000313" key="3">
    <source>
        <dbReference type="EMBL" id="CAF1154378.1"/>
    </source>
</evidence>
<keyword evidence="2" id="KW-1133">Transmembrane helix</keyword>
<dbReference type="Proteomes" id="UP000663852">
    <property type="component" value="Unassembled WGS sequence"/>
</dbReference>
<name>A0A814SYX6_ADIRI</name>
<dbReference type="SUPFAM" id="SSF69318">
    <property type="entry name" value="Integrin alpha N-terminal domain"/>
    <property type="match status" value="1"/>
</dbReference>
<evidence type="ECO:0000256" key="2">
    <source>
        <dbReference type="SAM" id="Phobius"/>
    </source>
</evidence>
<evidence type="ECO:0000256" key="1">
    <source>
        <dbReference type="ARBA" id="ARBA00022729"/>
    </source>
</evidence>
<dbReference type="PANTHER" id="PTHR44103">
    <property type="entry name" value="PROPROTEIN CONVERTASE P"/>
    <property type="match status" value="1"/>
</dbReference>
<dbReference type="PANTHER" id="PTHR44103:SF1">
    <property type="entry name" value="PROPROTEIN CONVERTASE P"/>
    <property type="match status" value="1"/>
</dbReference>
<feature type="transmembrane region" description="Helical" evidence="2">
    <location>
        <begin position="1459"/>
        <end position="1480"/>
    </location>
</feature>
<gene>
    <name evidence="3" type="ORF">EDS130_LOCUS22786</name>
</gene>